<organism evidence="2 3">
    <name type="scientific">Eleusine coracana subsp. coracana</name>
    <dbReference type="NCBI Taxonomy" id="191504"/>
    <lineage>
        <taxon>Eukaryota</taxon>
        <taxon>Viridiplantae</taxon>
        <taxon>Streptophyta</taxon>
        <taxon>Embryophyta</taxon>
        <taxon>Tracheophyta</taxon>
        <taxon>Spermatophyta</taxon>
        <taxon>Magnoliopsida</taxon>
        <taxon>Liliopsida</taxon>
        <taxon>Poales</taxon>
        <taxon>Poaceae</taxon>
        <taxon>PACMAD clade</taxon>
        <taxon>Chloridoideae</taxon>
        <taxon>Cynodonteae</taxon>
        <taxon>Eleusininae</taxon>
        <taxon>Eleusine</taxon>
    </lineage>
</organism>
<gene>
    <name evidence="2" type="primary">gb18549</name>
    <name evidence="2" type="ORF">PR202_gb18549</name>
</gene>
<feature type="domain" description="PIR2-like helical" evidence="1">
    <location>
        <begin position="50"/>
        <end position="150"/>
    </location>
</feature>
<reference evidence="2" key="1">
    <citation type="journal article" date="2018" name="DNA Res.">
        <title>Multiple hybrid de novo genome assembly of finger millet, an orphan allotetraploid crop.</title>
        <authorList>
            <person name="Hatakeyama M."/>
            <person name="Aluri S."/>
            <person name="Balachadran M.T."/>
            <person name="Sivarajan S.R."/>
            <person name="Patrignani A."/>
            <person name="Gruter S."/>
            <person name="Poveda L."/>
            <person name="Shimizu-Inatsugi R."/>
            <person name="Baeten J."/>
            <person name="Francoijs K.J."/>
            <person name="Nataraja K.N."/>
            <person name="Reddy Y.A.N."/>
            <person name="Phadnis S."/>
            <person name="Ravikumar R.L."/>
            <person name="Schlapbach R."/>
            <person name="Sreeman S.M."/>
            <person name="Shimizu K.K."/>
        </authorList>
    </citation>
    <scope>NUCLEOTIDE SEQUENCE</scope>
</reference>
<comment type="caution">
    <text evidence="2">The sequence shown here is derived from an EMBL/GenBank/DDBJ whole genome shotgun (WGS) entry which is preliminary data.</text>
</comment>
<dbReference type="AlphaFoldDB" id="A0AAV5F5W3"/>
<dbReference type="Pfam" id="PF20235">
    <property type="entry name" value="PIR2-like_helical"/>
    <property type="match status" value="1"/>
</dbReference>
<dbReference type="Proteomes" id="UP001054889">
    <property type="component" value="Unassembled WGS sequence"/>
</dbReference>
<sequence>MEDADTVPSSSYPDRITVTAKGRKAWRSLLRGRKHARDDRDLRKLLLRVIRGHYIDAISRLPADVLTTAPARGLLVAGHCYGPLRPVENIIVNSLWYAAAFPFRSDDPIDVAVITADSIARLAHRSLDGLLACLRHYCPDLSHDDALYHL</sequence>
<protein>
    <recommendedName>
        <fullName evidence="1">PIR2-like helical domain-containing protein</fullName>
    </recommendedName>
</protein>
<reference evidence="2" key="2">
    <citation type="submission" date="2021-12" db="EMBL/GenBank/DDBJ databases">
        <title>Resequencing data analysis of finger millet.</title>
        <authorList>
            <person name="Hatakeyama M."/>
            <person name="Aluri S."/>
            <person name="Balachadran M.T."/>
            <person name="Sivarajan S.R."/>
            <person name="Poveda L."/>
            <person name="Shimizu-Inatsugi R."/>
            <person name="Schlapbach R."/>
            <person name="Sreeman S.M."/>
            <person name="Shimizu K.K."/>
        </authorList>
    </citation>
    <scope>NUCLEOTIDE SEQUENCE</scope>
</reference>
<dbReference type="PANTHER" id="PTHR33120:SF39">
    <property type="entry name" value="OS01G0314000 PROTEIN"/>
    <property type="match status" value="1"/>
</dbReference>
<keyword evidence="3" id="KW-1185">Reference proteome</keyword>
<evidence type="ECO:0000313" key="2">
    <source>
        <dbReference type="EMBL" id="GJN30258.1"/>
    </source>
</evidence>
<dbReference type="EMBL" id="BQKI01000082">
    <property type="protein sequence ID" value="GJN30258.1"/>
    <property type="molecule type" value="Genomic_DNA"/>
</dbReference>
<name>A0AAV5F5W3_ELECO</name>
<proteinExistence type="predicted"/>
<dbReference type="PANTHER" id="PTHR33120">
    <property type="entry name" value="EXPRESSED PROTEIN-RELATED"/>
    <property type="match status" value="1"/>
</dbReference>
<evidence type="ECO:0000313" key="3">
    <source>
        <dbReference type="Proteomes" id="UP001054889"/>
    </source>
</evidence>
<accession>A0AAV5F5W3</accession>
<dbReference type="InterPro" id="IPR046527">
    <property type="entry name" value="PIR2-like_helical"/>
</dbReference>
<evidence type="ECO:0000259" key="1">
    <source>
        <dbReference type="Pfam" id="PF20235"/>
    </source>
</evidence>